<dbReference type="Gene3D" id="4.10.400.10">
    <property type="entry name" value="Low-density Lipoprotein Receptor"/>
    <property type="match status" value="1"/>
</dbReference>
<evidence type="ECO:0000256" key="3">
    <source>
        <dbReference type="SAM" id="SignalP"/>
    </source>
</evidence>
<comment type="caution">
    <text evidence="5">The sequence shown here is derived from an EMBL/GenBank/DDBJ whole genome shotgun (WGS) entry which is preliminary data.</text>
</comment>
<keyword evidence="8" id="KW-1185">Reference proteome</keyword>
<dbReference type="Proteomes" id="UP000681722">
    <property type="component" value="Unassembled WGS sequence"/>
</dbReference>
<evidence type="ECO:0000313" key="7">
    <source>
        <dbReference type="EMBL" id="CAF4399467.1"/>
    </source>
</evidence>
<feature type="signal peptide" evidence="3">
    <location>
        <begin position="1"/>
        <end position="22"/>
    </location>
</feature>
<evidence type="ECO:0000313" key="8">
    <source>
        <dbReference type="Proteomes" id="UP000663829"/>
    </source>
</evidence>
<dbReference type="SUPFAM" id="SSF57424">
    <property type="entry name" value="LDL receptor-like module"/>
    <property type="match status" value="1"/>
</dbReference>
<reference evidence="5" key="1">
    <citation type="submission" date="2021-02" db="EMBL/GenBank/DDBJ databases">
        <authorList>
            <person name="Nowell W R."/>
        </authorList>
    </citation>
    <scope>NUCLEOTIDE SEQUENCE</scope>
</reference>
<name>A0A815VZB5_9BILA</name>
<dbReference type="PROSITE" id="PS50068">
    <property type="entry name" value="LDLRA_2"/>
    <property type="match status" value="1"/>
</dbReference>
<dbReference type="EMBL" id="CAJOBC010091285">
    <property type="protein sequence ID" value="CAF4399467.1"/>
    <property type="molecule type" value="Genomic_DNA"/>
</dbReference>
<dbReference type="EMBL" id="CAJNOQ010025656">
    <property type="protein sequence ID" value="CAF1539248.1"/>
    <property type="molecule type" value="Genomic_DNA"/>
</dbReference>
<gene>
    <name evidence="5" type="ORF">GPM918_LOCUS38531</name>
    <name evidence="4" type="ORF">OVA965_LOCUS26282</name>
    <name evidence="7" type="ORF">SRO942_LOCUS39361</name>
    <name evidence="6" type="ORF">TMI583_LOCUS27023</name>
</gene>
<dbReference type="AlphaFoldDB" id="A0A815VZB5"/>
<dbReference type="Pfam" id="PF00057">
    <property type="entry name" value="Ldl_recept_a"/>
    <property type="match status" value="1"/>
</dbReference>
<dbReference type="PROSITE" id="PS01209">
    <property type="entry name" value="LDLRA_1"/>
    <property type="match status" value="1"/>
</dbReference>
<protein>
    <submittedName>
        <fullName evidence="5">Uncharacterized protein</fullName>
    </submittedName>
</protein>
<dbReference type="OrthoDB" id="9991628at2759"/>
<dbReference type="InterPro" id="IPR036055">
    <property type="entry name" value="LDL_receptor-like_sf"/>
</dbReference>
<dbReference type="Proteomes" id="UP000677228">
    <property type="component" value="Unassembled WGS sequence"/>
</dbReference>
<keyword evidence="3" id="KW-0732">Signal</keyword>
<proteinExistence type="predicted"/>
<feature type="chain" id="PRO_5036412415" evidence="3">
    <location>
        <begin position="23"/>
        <end position="156"/>
    </location>
</feature>
<dbReference type="EMBL" id="CAJOBA010038304">
    <property type="protein sequence ID" value="CAF4058466.1"/>
    <property type="molecule type" value="Genomic_DNA"/>
</dbReference>
<dbReference type="InterPro" id="IPR002172">
    <property type="entry name" value="LDrepeatLR_classA_rpt"/>
</dbReference>
<evidence type="ECO:0000256" key="2">
    <source>
        <dbReference type="PROSITE-ProRule" id="PRU00124"/>
    </source>
</evidence>
<keyword evidence="1 2" id="KW-1015">Disulfide bond</keyword>
<dbReference type="EMBL" id="CAJNOK010016751">
    <property type="protein sequence ID" value="CAF1251122.1"/>
    <property type="molecule type" value="Genomic_DNA"/>
</dbReference>
<feature type="disulfide bond" evidence="2">
    <location>
        <begin position="136"/>
        <end position="151"/>
    </location>
</feature>
<dbReference type="SMART" id="SM00192">
    <property type="entry name" value="LDLa"/>
    <property type="match status" value="2"/>
</dbReference>
<sequence length="156" mass="17916">MMKGYTLIIVILYWLLKNSSYAQLNLYQTEEERTPATTVVDYNCFYYYYGSPLLSLYGVRPTVPYCIRPERSPTKFDNDQEKSCIPIRKAGNSVVDCIGGTDERLTNNCTQLYPVELNKRFYCMNSSVCITPKQVCDGEFDCPFSDDELVCPGLWS</sequence>
<evidence type="ECO:0000313" key="4">
    <source>
        <dbReference type="EMBL" id="CAF1251122.1"/>
    </source>
</evidence>
<dbReference type="Proteomes" id="UP000682733">
    <property type="component" value="Unassembled WGS sequence"/>
</dbReference>
<evidence type="ECO:0000256" key="1">
    <source>
        <dbReference type="ARBA" id="ARBA00023157"/>
    </source>
</evidence>
<comment type="caution">
    <text evidence="2">Lacks conserved residue(s) required for the propagation of feature annotation.</text>
</comment>
<evidence type="ECO:0000313" key="6">
    <source>
        <dbReference type="EMBL" id="CAF4058466.1"/>
    </source>
</evidence>
<dbReference type="CDD" id="cd00112">
    <property type="entry name" value="LDLa"/>
    <property type="match status" value="1"/>
</dbReference>
<evidence type="ECO:0000313" key="5">
    <source>
        <dbReference type="EMBL" id="CAF1539248.1"/>
    </source>
</evidence>
<dbReference type="Proteomes" id="UP000663829">
    <property type="component" value="Unassembled WGS sequence"/>
</dbReference>
<dbReference type="PRINTS" id="PR00261">
    <property type="entry name" value="LDLRECEPTOR"/>
</dbReference>
<accession>A0A815VZB5</accession>
<organism evidence="5 8">
    <name type="scientific">Didymodactylos carnosus</name>
    <dbReference type="NCBI Taxonomy" id="1234261"/>
    <lineage>
        <taxon>Eukaryota</taxon>
        <taxon>Metazoa</taxon>
        <taxon>Spiralia</taxon>
        <taxon>Gnathifera</taxon>
        <taxon>Rotifera</taxon>
        <taxon>Eurotatoria</taxon>
        <taxon>Bdelloidea</taxon>
        <taxon>Philodinida</taxon>
        <taxon>Philodinidae</taxon>
        <taxon>Didymodactylos</taxon>
    </lineage>
</organism>
<dbReference type="InterPro" id="IPR023415">
    <property type="entry name" value="LDLR_class-A_CS"/>
</dbReference>